<dbReference type="GO" id="GO:0005524">
    <property type="term" value="F:ATP binding"/>
    <property type="evidence" value="ECO:0007669"/>
    <property type="project" value="UniProtKB-KW"/>
</dbReference>
<dbReference type="OrthoDB" id="9804645at2"/>
<dbReference type="PROSITE" id="PS50109">
    <property type="entry name" value="HIS_KIN"/>
    <property type="match status" value="1"/>
</dbReference>
<dbReference type="Proteomes" id="UP000316313">
    <property type="component" value="Chromosome"/>
</dbReference>
<dbReference type="GO" id="GO:0005886">
    <property type="term" value="C:plasma membrane"/>
    <property type="evidence" value="ECO:0007669"/>
    <property type="project" value="UniProtKB-SubCell"/>
</dbReference>
<evidence type="ECO:0000256" key="9">
    <source>
        <dbReference type="ARBA" id="ARBA00022741"/>
    </source>
</evidence>
<dbReference type="SMART" id="SM00387">
    <property type="entry name" value="HATPase_c"/>
    <property type="match status" value="1"/>
</dbReference>
<dbReference type="Pfam" id="PF00512">
    <property type="entry name" value="HisKA"/>
    <property type="match status" value="1"/>
</dbReference>
<evidence type="ECO:0000259" key="16">
    <source>
        <dbReference type="PROSITE" id="PS50109"/>
    </source>
</evidence>
<dbReference type="SUPFAM" id="SSF55874">
    <property type="entry name" value="ATPase domain of HSP90 chaperone/DNA topoisomerase II/histidine kinase"/>
    <property type="match status" value="1"/>
</dbReference>
<dbReference type="EMBL" id="CP038141">
    <property type="protein sequence ID" value="QDH17072.1"/>
    <property type="molecule type" value="Genomic_DNA"/>
</dbReference>
<feature type="transmembrane region" description="Helical" evidence="15">
    <location>
        <begin position="164"/>
        <end position="182"/>
    </location>
</feature>
<dbReference type="PANTHER" id="PTHR44936">
    <property type="entry name" value="SENSOR PROTEIN CREC"/>
    <property type="match status" value="1"/>
</dbReference>
<dbReference type="AlphaFoldDB" id="A0A4Y6UHT7"/>
<dbReference type="InterPro" id="IPR003661">
    <property type="entry name" value="HisK_dim/P_dom"/>
</dbReference>
<comment type="catalytic activity">
    <reaction evidence="1">
        <text>ATP + protein L-histidine = ADP + protein N-phospho-L-histidine.</text>
        <dbReference type="EC" id="2.7.13.3"/>
    </reaction>
</comment>
<keyword evidence="6" id="KW-0597">Phosphoprotein</keyword>
<keyword evidence="13" id="KW-0902">Two-component regulatory system</keyword>
<evidence type="ECO:0000313" key="18">
    <source>
        <dbReference type="EMBL" id="QDH17072.1"/>
    </source>
</evidence>
<gene>
    <name evidence="18" type="ORF">E3D00_05450</name>
</gene>
<evidence type="ECO:0000256" key="11">
    <source>
        <dbReference type="ARBA" id="ARBA00022840"/>
    </source>
</evidence>
<dbReference type="Gene3D" id="3.30.565.10">
    <property type="entry name" value="Histidine kinase-like ATPase, C-terminal domain"/>
    <property type="match status" value="1"/>
</dbReference>
<protein>
    <recommendedName>
        <fullName evidence="3">histidine kinase</fullName>
        <ecNumber evidence="3">2.7.13.3</ecNumber>
    </recommendedName>
</protein>
<dbReference type="Pfam" id="PF02518">
    <property type="entry name" value="HATPase_c"/>
    <property type="match status" value="1"/>
</dbReference>
<keyword evidence="5" id="KW-0997">Cell inner membrane</keyword>
<evidence type="ECO:0000256" key="2">
    <source>
        <dbReference type="ARBA" id="ARBA00004429"/>
    </source>
</evidence>
<proteinExistence type="predicted"/>
<evidence type="ECO:0000256" key="6">
    <source>
        <dbReference type="ARBA" id="ARBA00022553"/>
    </source>
</evidence>
<evidence type="ECO:0000256" key="15">
    <source>
        <dbReference type="SAM" id="Phobius"/>
    </source>
</evidence>
<dbReference type="InterPro" id="IPR050980">
    <property type="entry name" value="2C_sensor_his_kinase"/>
</dbReference>
<dbReference type="SMART" id="SM00388">
    <property type="entry name" value="HisKA"/>
    <property type="match status" value="1"/>
</dbReference>
<evidence type="ECO:0000256" key="10">
    <source>
        <dbReference type="ARBA" id="ARBA00022777"/>
    </source>
</evidence>
<evidence type="ECO:0000256" key="13">
    <source>
        <dbReference type="ARBA" id="ARBA00023012"/>
    </source>
</evidence>
<evidence type="ECO:0000256" key="7">
    <source>
        <dbReference type="ARBA" id="ARBA00022679"/>
    </source>
</evidence>
<dbReference type="InterPro" id="IPR036890">
    <property type="entry name" value="HATPase_C_sf"/>
</dbReference>
<feature type="domain" description="HAMP" evidence="17">
    <location>
        <begin position="183"/>
        <end position="235"/>
    </location>
</feature>
<evidence type="ECO:0000259" key="17">
    <source>
        <dbReference type="PROSITE" id="PS50885"/>
    </source>
</evidence>
<name>A0A4Y6UHT7_9PROT</name>
<evidence type="ECO:0000256" key="1">
    <source>
        <dbReference type="ARBA" id="ARBA00000085"/>
    </source>
</evidence>
<evidence type="ECO:0000256" key="3">
    <source>
        <dbReference type="ARBA" id="ARBA00012438"/>
    </source>
</evidence>
<dbReference type="KEGG" id="ssam:E3D00_05450"/>
<feature type="domain" description="Histidine kinase" evidence="16">
    <location>
        <begin position="243"/>
        <end position="447"/>
    </location>
</feature>
<keyword evidence="8 15" id="KW-0812">Transmembrane</keyword>
<keyword evidence="12 15" id="KW-1133">Transmembrane helix</keyword>
<accession>A0A4Y6UHT7</accession>
<keyword evidence="19" id="KW-1185">Reference proteome</keyword>
<sequence length="455" mass="49192">MKHHFSLWPLGLVGRICVVLIAAITLVFFANAIFYGAAEKYIVDDVRIAQLGEDLTTNVRVLSAAPVSQRSFLAVMLSGGGISVAWQPLAGSMPDLPSQRSALLRRLKDKLTKNYPILLQAKLDLYTLTPRAVDVFGSECLPDGSYIHFRVPDLLGQRHFTRGLASAGIAAAAIVVAAIMLVRGLGAPLRALAAGADRIGSNEAWVPLDEYGPREVRGVARAINAVQSRIQNLLDDRTQALAAVSHDLKTPLTRLRLRSDFLEDAETQAAIATDLDEMEAMITTLLAYFSGVDDPEKPHAINIVATLNTLIDEQADRGRDALYQGPSRSLILVRPVAMKRVLSNLIENALNYGGNVRAGLTVLPDETTEIIIEDNGPGIPESAYEKVLTPFYRLEGSRSRSTGGIGLGLAIVHREIQREGGTIRLERGEAGTNYTGLKVTITLPASCKVCDNTPL</sequence>
<evidence type="ECO:0000256" key="12">
    <source>
        <dbReference type="ARBA" id="ARBA00022989"/>
    </source>
</evidence>
<dbReference type="InterPro" id="IPR003594">
    <property type="entry name" value="HATPase_dom"/>
</dbReference>
<dbReference type="InterPro" id="IPR036097">
    <property type="entry name" value="HisK_dim/P_sf"/>
</dbReference>
<keyword evidence="11" id="KW-0067">ATP-binding</keyword>
<dbReference type="InterPro" id="IPR003660">
    <property type="entry name" value="HAMP_dom"/>
</dbReference>
<dbReference type="SMART" id="SM00304">
    <property type="entry name" value="HAMP"/>
    <property type="match status" value="1"/>
</dbReference>
<feature type="transmembrane region" description="Helical" evidence="15">
    <location>
        <begin position="12"/>
        <end position="37"/>
    </location>
</feature>
<dbReference type="CDD" id="cd00082">
    <property type="entry name" value="HisKA"/>
    <property type="match status" value="1"/>
</dbReference>
<dbReference type="EC" id="2.7.13.3" evidence="3"/>
<keyword evidence="14 15" id="KW-0472">Membrane</keyword>
<dbReference type="InterPro" id="IPR004358">
    <property type="entry name" value="Sig_transdc_His_kin-like_C"/>
</dbReference>
<evidence type="ECO:0000256" key="14">
    <source>
        <dbReference type="ARBA" id="ARBA00023136"/>
    </source>
</evidence>
<keyword evidence="10" id="KW-0418">Kinase</keyword>
<dbReference type="PROSITE" id="PS50885">
    <property type="entry name" value="HAMP"/>
    <property type="match status" value="1"/>
</dbReference>
<dbReference type="SUPFAM" id="SSF47384">
    <property type="entry name" value="Homodimeric domain of signal transducing histidine kinase"/>
    <property type="match status" value="1"/>
</dbReference>
<dbReference type="GO" id="GO:0000155">
    <property type="term" value="F:phosphorelay sensor kinase activity"/>
    <property type="evidence" value="ECO:0007669"/>
    <property type="project" value="InterPro"/>
</dbReference>
<dbReference type="PRINTS" id="PR00344">
    <property type="entry name" value="BCTRLSENSOR"/>
</dbReference>
<dbReference type="PANTHER" id="PTHR44936:SF5">
    <property type="entry name" value="SENSOR HISTIDINE KINASE ENVZ"/>
    <property type="match status" value="1"/>
</dbReference>
<evidence type="ECO:0000256" key="4">
    <source>
        <dbReference type="ARBA" id="ARBA00022475"/>
    </source>
</evidence>
<comment type="subcellular location">
    <subcellularLocation>
        <location evidence="2">Cell inner membrane</location>
        <topology evidence="2">Multi-pass membrane protein</topology>
    </subcellularLocation>
</comment>
<keyword evidence="9" id="KW-0547">Nucleotide-binding</keyword>
<evidence type="ECO:0000256" key="5">
    <source>
        <dbReference type="ARBA" id="ARBA00022519"/>
    </source>
</evidence>
<evidence type="ECO:0000313" key="19">
    <source>
        <dbReference type="Proteomes" id="UP000316313"/>
    </source>
</evidence>
<organism evidence="18 19">
    <name type="scientific">Swingsia samuiensis</name>
    <dbReference type="NCBI Taxonomy" id="1293412"/>
    <lineage>
        <taxon>Bacteria</taxon>
        <taxon>Pseudomonadati</taxon>
        <taxon>Pseudomonadota</taxon>
        <taxon>Alphaproteobacteria</taxon>
        <taxon>Acetobacterales</taxon>
        <taxon>Acetobacteraceae</taxon>
        <taxon>Swingsia</taxon>
    </lineage>
</organism>
<evidence type="ECO:0000256" key="8">
    <source>
        <dbReference type="ARBA" id="ARBA00022692"/>
    </source>
</evidence>
<keyword evidence="7" id="KW-0808">Transferase</keyword>
<dbReference type="Gene3D" id="1.10.287.130">
    <property type="match status" value="1"/>
</dbReference>
<reference evidence="18 19" key="1">
    <citation type="submission" date="2019-03" db="EMBL/GenBank/DDBJ databases">
        <title>The complete genome sequence of Swingsia samuiensis NBRC107927(T).</title>
        <authorList>
            <person name="Chua K.-O."/>
            <person name="Chan K.-G."/>
            <person name="See-Too W.-S."/>
        </authorList>
    </citation>
    <scope>NUCLEOTIDE SEQUENCE [LARGE SCALE GENOMIC DNA]</scope>
    <source>
        <strain evidence="18 19">AH83</strain>
    </source>
</reference>
<keyword evidence="4" id="KW-1003">Cell membrane</keyword>
<dbReference type="Pfam" id="PF00672">
    <property type="entry name" value="HAMP"/>
    <property type="match status" value="1"/>
</dbReference>
<dbReference type="InterPro" id="IPR005467">
    <property type="entry name" value="His_kinase_dom"/>
</dbReference>